<keyword evidence="1" id="KW-0808">Transferase</keyword>
<name>F2IB66_FLUTR</name>
<organism evidence="1 2">
    <name type="scientific">Fluviicola taffensis (strain DSM 16823 / NCIMB 13979 / RW262)</name>
    <dbReference type="NCBI Taxonomy" id="755732"/>
    <lineage>
        <taxon>Bacteria</taxon>
        <taxon>Pseudomonadati</taxon>
        <taxon>Bacteroidota</taxon>
        <taxon>Flavobacteriia</taxon>
        <taxon>Flavobacteriales</taxon>
        <taxon>Crocinitomicaceae</taxon>
        <taxon>Fluviicola</taxon>
    </lineage>
</organism>
<dbReference type="EMBL" id="CP002542">
    <property type="protein sequence ID" value="AEA42149.1"/>
    <property type="molecule type" value="Genomic_DNA"/>
</dbReference>
<dbReference type="GO" id="GO:0016740">
    <property type="term" value="F:transferase activity"/>
    <property type="evidence" value="ECO:0007669"/>
    <property type="project" value="UniProtKB-KW"/>
</dbReference>
<protein>
    <submittedName>
        <fullName evidence="1">Rhamnosyltransferase 1 subunit A</fullName>
    </submittedName>
</protein>
<reference evidence="1 2" key="1">
    <citation type="journal article" date="2011" name="Stand. Genomic Sci.">
        <title>Complete genome sequence of the gliding freshwater bacterium Fluviicola taffensis type strain (RW262).</title>
        <authorList>
            <person name="Woyke T."/>
            <person name="Chertkov O."/>
            <person name="Lapidus A."/>
            <person name="Nolan M."/>
            <person name="Lucas S."/>
            <person name="Del Rio T.G."/>
            <person name="Tice H."/>
            <person name="Cheng J.F."/>
            <person name="Tapia R."/>
            <person name="Han C."/>
            <person name="Goodwin L."/>
            <person name="Pitluck S."/>
            <person name="Liolios K."/>
            <person name="Pagani I."/>
            <person name="Ivanova N."/>
            <person name="Huntemann M."/>
            <person name="Mavromatis K."/>
            <person name="Mikhailova N."/>
            <person name="Pati A."/>
            <person name="Chen A."/>
            <person name="Palaniappan K."/>
            <person name="Land M."/>
            <person name="Hauser L."/>
            <person name="Brambilla E.M."/>
            <person name="Rohde M."/>
            <person name="Mwirichia R."/>
            <person name="Sikorski J."/>
            <person name="Tindall B.J."/>
            <person name="Goker M."/>
            <person name="Bristow J."/>
            <person name="Eisen J.A."/>
            <person name="Markowitz V."/>
            <person name="Hugenholtz P."/>
            <person name="Klenk H.P."/>
            <person name="Kyrpides N.C."/>
        </authorList>
    </citation>
    <scope>NUCLEOTIDE SEQUENCE [LARGE SCALE GENOMIC DNA]</scope>
    <source>
        <strain evidence="2">DSM 16823 / RW262 / RW262</strain>
    </source>
</reference>
<accession>F2IB66</accession>
<proteinExistence type="predicted"/>
<dbReference type="HOGENOM" id="CLU_2522679_0_0_10"/>
<reference evidence="2" key="2">
    <citation type="submission" date="2011-02" db="EMBL/GenBank/DDBJ databases">
        <title>The complete genome of Fluviicola taffensis DSM 16823.</title>
        <authorList>
            <consortium name="US DOE Joint Genome Institute (JGI-PGF)"/>
            <person name="Lucas S."/>
            <person name="Copeland A."/>
            <person name="Lapidus A."/>
            <person name="Bruce D."/>
            <person name="Goodwin L."/>
            <person name="Pitluck S."/>
            <person name="Kyrpides N."/>
            <person name="Mavromatis K."/>
            <person name="Ivanova N."/>
            <person name="Mikhailova N."/>
            <person name="Pagani I."/>
            <person name="Chertkov O."/>
            <person name="Detter J.C."/>
            <person name="Han C."/>
            <person name="Tapia R."/>
            <person name="Land M."/>
            <person name="Hauser L."/>
            <person name="Markowitz V."/>
            <person name="Cheng J.-F."/>
            <person name="Hugenholtz P."/>
            <person name="Woyke T."/>
            <person name="Wu D."/>
            <person name="Tindall B."/>
            <person name="Pomrenke H.G."/>
            <person name="Brambilla E."/>
            <person name="Klenk H.-P."/>
            <person name="Eisen J.A."/>
        </authorList>
    </citation>
    <scope>NUCLEOTIDE SEQUENCE [LARGE SCALE GENOMIC DNA]</scope>
    <source>
        <strain evidence="2">DSM 16823 / RW262 / RW262</strain>
    </source>
</reference>
<keyword evidence="2" id="KW-1185">Reference proteome</keyword>
<evidence type="ECO:0000313" key="2">
    <source>
        <dbReference type="Proteomes" id="UP000007463"/>
    </source>
</evidence>
<gene>
    <name evidence="1" type="ordered locus">Fluta_0139</name>
</gene>
<evidence type="ECO:0000313" key="1">
    <source>
        <dbReference type="EMBL" id="AEA42149.1"/>
    </source>
</evidence>
<dbReference type="RefSeq" id="WP_013684923.1">
    <property type="nucleotide sequence ID" value="NC_015321.1"/>
</dbReference>
<dbReference type="AlphaFoldDB" id="F2IB66"/>
<sequence>MFFDLEEAKNRLNVIGMNKNSKWVISVDGFRSEVLNTHFEVRLSMKPFSFLIEEENDDIDLQYWNDNIHELKFDLERFQRMLEN</sequence>
<dbReference type="Proteomes" id="UP000007463">
    <property type="component" value="Chromosome"/>
</dbReference>
<dbReference type="KEGG" id="fte:Fluta_0139"/>